<protein>
    <submittedName>
        <fullName evidence="2">Uncharacterized protein</fullName>
    </submittedName>
</protein>
<keyword evidence="3" id="KW-1185">Reference proteome</keyword>
<dbReference type="Proteomes" id="UP001498421">
    <property type="component" value="Unassembled WGS sequence"/>
</dbReference>
<name>A0ABR1HJ63_9HYPO</name>
<evidence type="ECO:0000313" key="2">
    <source>
        <dbReference type="EMBL" id="KAK7421019.1"/>
    </source>
</evidence>
<gene>
    <name evidence="2" type="ORF">QQZ08_010140</name>
</gene>
<feature type="region of interest" description="Disordered" evidence="1">
    <location>
        <begin position="1"/>
        <end position="34"/>
    </location>
</feature>
<accession>A0ABR1HJ63</accession>
<comment type="caution">
    <text evidence="2">The sequence shown here is derived from an EMBL/GenBank/DDBJ whole genome shotgun (WGS) entry which is preliminary data.</text>
</comment>
<sequence>MSSSVDTSSVNANANANAEAEAEADADAEHDASKQILHGVSQRDVYVGAPLKPAEGLFHEEFWVSMTISNQAKQHGKLTVFLGHWRASNIISKLYG</sequence>
<proteinExistence type="predicted"/>
<evidence type="ECO:0000256" key="1">
    <source>
        <dbReference type="SAM" id="MobiDB-lite"/>
    </source>
</evidence>
<evidence type="ECO:0000313" key="3">
    <source>
        <dbReference type="Proteomes" id="UP001498421"/>
    </source>
</evidence>
<feature type="compositionally biased region" description="Polar residues" evidence="1">
    <location>
        <begin position="1"/>
        <end position="10"/>
    </location>
</feature>
<dbReference type="EMBL" id="JAZAVK010000126">
    <property type="protein sequence ID" value="KAK7421019.1"/>
    <property type="molecule type" value="Genomic_DNA"/>
</dbReference>
<reference evidence="2 3" key="1">
    <citation type="journal article" date="2025" name="Microbiol. Resour. Announc.">
        <title>Draft genome sequences for Neonectria magnoliae and Neonectria punicea, canker pathogens of Liriodendron tulipifera and Acer saccharum in West Virginia.</title>
        <authorList>
            <person name="Petronek H.M."/>
            <person name="Kasson M.T."/>
            <person name="Metheny A.M."/>
            <person name="Stauder C.M."/>
            <person name="Lovett B."/>
            <person name="Lynch S.C."/>
            <person name="Garnas J.R."/>
            <person name="Kasson L.R."/>
            <person name="Stajich J.E."/>
        </authorList>
    </citation>
    <scope>NUCLEOTIDE SEQUENCE [LARGE SCALE GENOMIC DNA]</scope>
    <source>
        <strain evidence="2 3">NRRL 64651</strain>
    </source>
</reference>
<organism evidence="2 3">
    <name type="scientific">Neonectria magnoliae</name>
    <dbReference type="NCBI Taxonomy" id="2732573"/>
    <lineage>
        <taxon>Eukaryota</taxon>
        <taxon>Fungi</taxon>
        <taxon>Dikarya</taxon>
        <taxon>Ascomycota</taxon>
        <taxon>Pezizomycotina</taxon>
        <taxon>Sordariomycetes</taxon>
        <taxon>Hypocreomycetidae</taxon>
        <taxon>Hypocreales</taxon>
        <taxon>Nectriaceae</taxon>
        <taxon>Neonectria</taxon>
    </lineage>
</organism>